<keyword evidence="4" id="KW-0804">Transcription</keyword>
<keyword evidence="1" id="KW-0678">Repressor</keyword>
<keyword evidence="2" id="KW-0805">Transcription regulation</keyword>
<dbReference type="InterPro" id="IPR001761">
    <property type="entry name" value="Peripla_BP/Lac1_sug-bd_dom"/>
</dbReference>
<accession>A0ABT2ESG0</accession>
<feature type="domain" description="HTH lacI-type" evidence="5">
    <location>
        <begin position="1"/>
        <end position="38"/>
    </location>
</feature>
<dbReference type="InterPro" id="IPR028082">
    <property type="entry name" value="Peripla_BP_I"/>
</dbReference>
<gene>
    <name evidence="6" type="ORF">M2350_003340</name>
</gene>
<dbReference type="SUPFAM" id="SSF47413">
    <property type="entry name" value="lambda repressor-like DNA-binding domains"/>
    <property type="match status" value="1"/>
</dbReference>
<proteinExistence type="predicted"/>
<evidence type="ECO:0000313" key="7">
    <source>
        <dbReference type="Proteomes" id="UP001204798"/>
    </source>
</evidence>
<comment type="caution">
    <text evidence="6">The sequence shown here is derived from an EMBL/GenBank/DDBJ whole genome shotgun (WGS) entry which is preliminary data.</text>
</comment>
<dbReference type="InterPro" id="IPR000843">
    <property type="entry name" value="HTH_LacI"/>
</dbReference>
<dbReference type="EMBL" id="JANUCP010000007">
    <property type="protein sequence ID" value="MCS3920903.1"/>
    <property type="molecule type" value="Genomic_DNA"/>
</dbReference>
<dbReference type="InterPro" id="IPR046335">
    <property type="entry name" value="LacI/GalR-like_sensor"/>
</dbReference>
<dbReference type="PROSITE" id="PS50932">
    <property type="entry name" value="HTH_LACI_2"/>
    <property type="match status" value="1"/>
</dbReference>
<dbReference type="SMART" id="SM00354">
    <property type="entry name" value="HTH_LACI"/>
    <property type="match status" value="1"/>
</dbReference>
<dbReference type="GO" id="GO:0003677">
    <property type="term" value="F:DNA binding"/>
    <property type="evidence" value="ECO:0007669"/>
    <property type="project" value="UniProtKB-KW"/>
</dbReference>
<dbReference type="SUPFAM" id="SSF53822">
    <property type="entry name" value="Periplasmic binding protein-like I"/>
    <property type="match status" value="1"/>
</dbReference>
<evidence type="ECO:0000256" key="4">
    <source>
        <dbReference type="ARBA" id="ARBA00023163"/>
    </source>
</evidence>
<sequence>MRGAYNPRPVSEEVQRRVLEAAAKLGYQPNPIAQALSTRRTHILGLVLLSPTQLTHPYTAAIVQGTLEVAHRYGYHITLIPTEQWRGSLSRDQRILTMTDGLIITTRRSIVPDDLAKVSKQVPVVLVQFRFPDNAMPSVHADYRLGAHLIAEHLRQRSVKEVGVLWARGIPPHPKKPVLRSVFEEDFLPNFQKLLNESGITFDPSVDIRSVLISTDVTAIRKEVSQWLKIAQRPAALCVADDFVAGAVLQVAAEKRLRVPEDLAVISLNDLGIAEKLLPPVTALHIAPDELGRKAAEVLIGQLDNGILPAQRDISVSPHLFVRASS</sequence>
<dbReference type="PANTHER" id="PTHR30146:SF148">
    <property type="entry name" value="HTH-TYPE TRANSCRIPTIONAL REPRESSOR PURR-RELATED"/>
    <property type="match status" value="1"/>
</dbReference>
<keyword evidence="3 6" id="KW-0238">DNA-binding</keyword>
<dbReference type="CDD" id="cd01392">
    <property type="entry name" value="HTH_LacI"/>
    <property type="match status" value="1"/>
</dbReference>
<dbReference type="Gene3D" id="3.40.50.2300">
    <property type="match status" value="2"/>
</dbReference>
<evidence type="ECO:0000256" key="2">
    <source>
        <dbReference type="ARBA" id="ARBA00023015"/>
    </source>
</evidence>
<name>A0ABT2ESG0_9BACT</name>
<keyword evidence="7" id="KW-1185">Reference proteome</keyword>
<dbReference type="PANTHER" id="PTHR30146">
    <property type="entry name" value="LACI-RELATED TRANSCRIPTIONAL REPRESSOR"/>
    <property type="match status" value="1"/>
</dbReference>
<evidence type="ECO:0000256" key="3">
    <source>
        <dbReference type="ARBA" id="ARBA00023125"/>
    </source>
</evidence>
<dbReference type="InterPro" id="IPR010982">
    <property type="entry name" value="Lambda_DNA-bd_dom_sf"/>
</dbReference>
<dbReference type="CDD" id="cd06267">
    <property type="entry name" value="PBP1_LacI_sugar_binding-like"/>
    <property type="match status" value="1"/>
</dbReference>
<dbReference type="Gene3D" id="1.10.260.40">
    <property type="entry name" value="lambda repressor-like DNA-binding domains"/>
    <property type="match status" value="1"/>
</dbReference>
<evidence type="ECO:0000259" key="5">
    <source>
        <dbReference type="PROSITE" id="PS50932"/>
    </source>
</evidence>
<dbReference type="Pfam" id="PF13377">
    <property type="entry name" value="Peripla_BP_3"/>
    <property type="match status" value="1"/>
</dbReference>
<protein>
    <submittedName>
        <fullName evidence="6">DNA-binding LacI/PurR family transcriptional regulator</fullName>
    </submittedName>
</protein>
<reference evidence="6 7" key="1">
    <citation type="submission" date="2022-08" db="EMBL/GenBank/DDBJ databases">
        <title>Bacterial and archaeal communities from various locations to study Microbial Dark Matter (Phase II).</title>
        <authorList>
            <person name="Stepanauskas R."/>
        </authorList>
    </citation>
    <scope>NUCLEOTIDE SEQUENCE [LARGE SCALE GENOMIC DNA]</scope>
    <source>
        <strain evidence="6 7">PD1</strain>
    </source>
</reference>
<dbReference type="Pfam" id="PF00532">
    <property type="entry name" value="Peripla_BP_1"/>
    <property type="match status" value="1"/>
</dbReference>
<evidence type="ECO:0000256" key="1">
    <source>
        <dbReference type="ARBA" id="ARBA00022491"/>
    </source>
</evidence>
<evidence type="ECO:0000313" key="6">
    <source>
        <dbReference type="EMBL" id="MCS3920903.1"/>
    </source>
</evidence>
<organism evidence="6 7">
    <name type="scientific">Candidatus Fervidibacter sacchari</name>
    <dbReference type="NCBI Taxonomy" id="1448929"/>
    <lineage>
        <taxon>Bacteria</taxon>
        <taxon>Candidatus Fervidibacterota</taxon>
        <taxon>Candidatus Fervidibacter</taxon>
    </lineage>
</organism>
<dbReference type="Proteomes" id="UP001204798">
    <property type="component" value="Unassembled WGS sequence"/>
</dbReference>